<evidence type="ECO:0000313" key="3">
    <source>
        <dbReference type="EMBL" id="KAF2002202.1"/>
    </source>
</evidence>
<proteinExistence type="predicted"/>
<gene>
    <name evidence="3" type="ORF">P154DRAFT_618630</name>
</gene>
<organism evidence="3 4">
    <name type="scientific">Amniculicola lignicola CBS 123094</name>
    <dbReference type="NCBI Taxonomy" id="1392246"/>
    <lineage>
        <taxon>Eukaryota</taxon>
        <taxon>Fungi</taxon>
        <taxon>Dikarya</taxon>
        <taxon>Ascomycota</taxon>
        <taxon>Pezizomycotina</taxon>
        <taxon>Dothideomycetes</taxon>
        <taxon>Pleosporomycetidae</taxon>
        <taxon>Pleosporales</taxon>
        <taxon>Amniculicolaceae</taxon>
        <taxon>Amniculicola</taxon>
    </lineage>
</organism>
<evidence type="ECO:0000256" key="1">
    <source>
        <dbReference type="SAM" id="Coils"/>
    </source>
</evidence>
<reference evidence="3" key="1">
    <citation type="journal article" date="2020" name="Stud. Mycol.">
        <title>101 Dothideomycetes genomes: a test case for predicting lifestyles and emergence of pathogens.</title>
        <authorList>
            <person name="Haridas S."/>
            <person name="Albert R."/>
            <person name="Binder M."/>
            <person name="Bloem J."/>
            <person name="Labutti K."/>
            <person name="Salamov A."/>
            <person name="Andreopoulos B."/>
            <person name="Baker S."/>
            <person name="Barry K."/>
            <person name="Bills G."/>
            <person name="Bluhm B."/>
            <person name="Cannon C."/>
            <person name="Castanera R."/>
            <person name="Culley D."/>
            <person name="Daum C."/>
            <person name="Ezra D."/>
            <person name="Gonzalez J."/>
            <person name="Henrissat B."/>
            <person name="Kuo A."/>
            <person name="Liang C."/>
            <person name="Lipzen A."/>
            <person name="Lutzoni F."/>
            <person name="Magnuson J."/>
            <person name="Mondo S."/>
            <person name="Nolan M."/>
            <person name="Ohm R."/>
            <person name="Pangilinan J."/>
            <person name="Park H.-J."/>
            <person name="Ramirez L."/>
            <person name="Alfaro M."/>
            <person name="Sun H."/>
            <person name="Tritt A."/>
            <person name="Yoshinaga Y."/>
            <person name="Zwiers L.-H."/>
            <person name="Turgeon B."/>
            <person name="Goodwin S."/>
            <person name="Spatafora J."/>
            <person name="Crous P."/>
            <person name="Grigoriev I."/>
        </authorList>
    </citation>
    <scope>NUCLEOTIDE SEQUENCE</scope>
    <source>
        <strain evidence="3">CBS 123094</strain>
    </source>
</reference>
<feature type="region of interest" description="Disordered" evidence="2">
    <location>
        <begin position="1"/>
        <end position="42"/>
    </location>
</feature>
<keyword evidence="1" id="KW-0175">Coiled coil</keyword>
<protein>
    <submittedName>
        <fullName evidence="3">Uncharacterized protein</fullName>
    </submittedName>
</protein>
<dbReference type="AlphaFoldDB" id="A0A6A5WKJ5"/>
<dbReference type="Proteomes" id="UP000799779">
    <property type="component" value="Unassembled WGS sequence"/>
</dbReference>
<dbReference type="EMBL" id="ML977578">
    <property type="protein sequence ID" value="KAF2002202.1"/>
    <property type="molecule type" value="Genomic_DNA"/>
</dbReference>
<dbReference type="PANTHER" id="PTHR33488:SF2">
    <property type="entry name" value="EARLY ENDOSOME ANTIGEN 1-LIKE"/>
    <property type="match status" value="1"/>
</dbReference>
<dbReference type="OrthoDB" id="5406275at2759"/>
<keyword evidence="4" id="KW-1185">Reference proteome</keyword>
<sequence>MSGNNTPDQAQHQDAYETDNTPGPQQSEGDNESSNLPNHDPLHPLAVQMACQEVIQRLNSNPVLAQHAWGSALITAPAAISVMAVCLKAAAERQAAGIRVQNVTIKDPITGDIVGTLPSDYLYSNLQHCNDIGRHAFVDAQNRMSYLNSIARGMVGEDGNLGYIVELLENPEDAKHDLKPEIDRIKAAATLCLQSAQGLGRNVWYWNLVMCHLKTSVQTLNGKIGEEKENMARKKDEATELQEGWKLEEMIAEGGITTLNNQLSEAQKAVSNAREELERLQGEEPPAKSAALDDLDMACEAFPHIEDSKKSRQIAINWVINKQRSHFIAQAGAERLEQQSQAMKKLDEAREDERRCFRVVETARSRYLEKNYNLLRAKAGIGRIARELNRLGSRKTELDDIIRILENSTRELSQMKTYLDQLLTLFQAIVGLVEDTIMNHLENFLGPITRRSEKHRGRTVNRKLSTLAKRKILSAALQIQGQFSAIADISHAYVDVSSRYIRPAINKMEMLGGTSTNDPEWPALCEEFQNWCHDAASGIEHMVKETGEKMQENLRTEVTKLQRRAIEATEMGDE</sequence>
<name>A0A6A5WKJ5_9PLEO</name>
<dbReference type="PANTHER" id="PTHR33488">
    <property type="entry name" value="ZGC:162509"/>
    <property type="match status" value="1"/>
</dbReference>
<evidence type="ECO:0000256" key="2">
    <source>
        <dbReference type="SAM" id="MobiDB-lite"/>
    </source>
</evidence>
<accession>A0A6A5WKJ5</accession>
<feature type="compositionally biased region" description="Polar residues" evidence="2">
    <location>
        <begin position="1"/>
        <end position="37"/>
    </location>
</feature>
<evidence type="ECO:0000313" key="4">
    <source>
        <dbReference type="Proteomes" id="UP000799779"/>
    </source>
</evidence>
<feature type="coiled-coil region" evidence="1">
    <location>
        <begin position="217"/>
        <end position="283"/>
    </location>
</feature>